<evidence type="ECO:0000313" key="3">
    <source>
        <dbReference type="EMBL" id="EFQ22881.1"/>
    </source>
</evidence>
<reference evidence="3 4" key="1">
    <citation type="journal article" date="2010" name="Stand. Genomic Sci.">
        <title>Non-contiguous finished genome sequence of Aminomonas paucivorans type strain (GLU-3).</title>
        <authorList>
            <person name="Pitluck S."/>
            <person name="Yasawong M."/>
            <person name="Held B."/>
            <person name="Lapidus A."/>
            <person name="Nolan M."/>
            <person name="Copeland A."/>
            <person name="Lucas S."/>
            <person name="Del Rio T.G."/>
            <person name="Tice H."/>
            <person name="Cheng J.F."/>
            <person name="Chertkov O."/>
            <person name="Goodwin L."/>
            <person name="Tapia R."/>
            <person name="Han C."/>
            <person name="Liolios K."/>
            <person name="Ivanova N."/>
            <person name="Mavromatis K."/>
            <person name="Ovchinnikova G."/>
            <person name="Pati A."/>
            <person name="Chen A."/>
            <person name="Palaniappan K."/>
            <person name="Land M."/>
            <person name="Hauser L."/>
            <person name="Chang Y.J."/>
            <person name="Jeffries C.D."/>
            <person name="Pukall R."/>
            <person name="Spring S."/>
            <person name="Rohde M."/>
            <person name="Sikorski J."/>
            <person name="Goker M."/>
            <person name="Woyke T."/>
            <person name="Bristow J."/>
            <person name="Eisen J.A."/>
            <person name="Markowitz V."/>
            <person name="Hugenholtz P."/>
            <person name="Kyrpides N.C."/>
            <person name="Klenk H.P."/>
        </authorList>
    </citation>
    <scope>NUCLEOTIDE SEQUENCE [LARGE SCALE GENOMIC DNA]</scope>
    <source>
        <strain evidence="3 4">DSM 12260</strain>
    </source>
</reference>
<dbReference type="Proteomes" id="UP000005096">
    <property type="component" value="Chromosome"/>
</dbReference>
<sequence length="60" mass="6860">MRNRNPLTGGIVLVVLGVLFLLSNHGLLPPLGSLFDRWWPLFLIVPGLLMLARRWRSPRN</sequence>
<keyword evidence="1" id="KW-0472">Membrane</keyword>
<gene>
    <name evidence="3" type="ORF">Apau_0447</name>
</gene>
<keyword evidence="1" id="KW-1133">Transmembrane helix</keyword>
<evidence type="ECO:0000256" key="1">
    <source>
        <dbReference type="SAM" id="Phobius"/>
    </source>
</evidence>
<organism evidence="3 4">
    <name type="scientific">Aminomonas paucivorans DSM 12260</name>
    <dbReference type="NCBI Taxonomy" id="584708"/>
    <lineage>
        <taxon>Bacteria</taxon>
        <taxon>Thermotogati</taxon>
        <taxon>Synergistota</taxon>
        <taxon>Synergistia</taxon>
        <taxon>Synergistales</taxon>
        <taxon>Synergistaceae</taxon>
        <taxon>Aminomonas</taxon>
    </lineage>
</organism>
<evidence type="ECO:0000259" key="2">
    <source>
        <dbReference type="Pfam" id="PF18917"/>
    </source>
</evidence>
<dbReference type="PaxDb" id="584708-Apau_0447"/>
<accession>E3CZU9</accession>
<dbReference type="EMBL" id="CM001022">
    <property type="protein sequence ID" value="EFQ22881.1"/>
    <property type="molecule type" value="Genomic_DNA"/>
</dbReference>
<feature type="transmembrane region" description="Helical" evidence="1">
    <location>
        <begin position="7"/>
        <end position="26"/>
    </location>
</feature>
<feature type="domain" description="LiaI-LiaF-like transmembrane region" evidence="2">
    <location>
        <begin position="7"/>
        <end position="51"/>
    </location>
</feature>
<dbReference type="RefSeq" id="WP_006300034.1">
    <property type="nucleotide sequence ID" value="NZ_CM001022.1"/>
</dbReference>
<dbReference type="InterPro" id="IPR043726">
    <property type="entry name" value="LiaI-LiaF-like_TM1"/>
</dbReference>
<proteinExistence type="predicted"/>
<evidence type="ECO:0000313" key="4">
    <source>
        <dbReference type="Proteomes" id="UP000005096"/>
    </source>
</evidence>
<feature type="transmembrane region" description="Helical" evidence="1">
    <location>
        <begin position="38"/>
        <end position="55"/>
    </location>
</feature>
<keyword evidence="4" id="KW-1185">Reference proteome</keyword>
<keyword evidence="1" id="KW-0812">Transmembrane</keyword>
<dbReference type="HOGENOM" id="CLU_2930923_0_0_0"/>
<protein>
    <recommendedName>
        <fullName evidence="2">LiaI-LiaF-like transmembrane region domain-containing protein</fullName>
    </recommendedName>
</protein>
<name>E3CZU9_9BACT</name>
<dbReference type="STRING" id="584708.Apau_0447"/>
<dbReference type="AlphaFoldDB" id="E3CZU9"/>
<dbReference type="Pfam" id="PF18917">
    <property type="entry name" value="LiaI-LiaF-like_TM1"/>
    <property type="match status" value="1"/>
</dbReference>